<keyword evidence="3" id="KW-0812">Transmembrane</keyword>
<keyword evidence="1" id="KW-1003">Cell membrane</keyword>
<dbReference type="GO" id="GO:0005886">
    <property type="term" value="C:plasma membrane"/>
    <property type="evidence" value="ECO:0007669"/>
    <property type="project" value="InterPro"/>
</dbReference>
<evidence type="ECO:0000313" key="7">
    <source>
        <dbReference type="EMBL" id="MBW4434795.1"/>
    </source>
</evidence>
<dbReference type="InterPro" id="IPR010664">
    <property type="entry name" value="LipoPS_assembly_LptC-rel"/>
</dbReference>
<gene>
    <name evidence="7" type="primary">lptC</name>
    <name evidence="7" type="ORF">KME28_24555</name>
</gene>
<reference evidence="7" key="2">
    <citation type="journal article" date="2022" name="Microbiol. Resour. Announc.">
        <title>Metagenome Sequencing to Explore Phylogenomics of Terrestrial Cyanobacteria.</title>
        <authorList>
            <person name="Ward R.D."/>
            <person name="Stajich J.E."/>
            <person name="Johansen J.R."/>
            <person name="Huntemann M."/>
            <person name="Clum A."/>
            <person name="Foster B."/>
            <person name="Foster B."/>
            <person name="Roux S."/>
            <person name="Palaniappan K."/>
            <person name="Varghese N."/>
            <person name="Mukherjee S."/>
            <person name="Reddy T.B.K."/>
            <person name="Daum C."/>
            <person name="Copeland A."/>
            <person name="Chen I.A."/>
            <person name="Ivanova N.N."/>
            <person name="Kyrpides N.C."/>
            <person name="Shapiro N."/>
            <person name="Eloe-Fadrosh E.A."/>
            <person name="Pietrasiak N."/>
        </authorList>
    </citation>
    <scope>NUCLEOTIDE SEQUENCE</scope>
    <source>
        <strain evidence="7">HA4357-MV3</strain>
    </source>
</reference>
<reference evidence="7" key="1">
    <citation type="submission" date="2021-05" db="EMBL/GenBank/DDBJ databases">
        <authorList>
            <person name="Pietrasiak N."/>
            <person name="Ward R."/>
            <person name="Stajich J.E."/>
            <person name="Kurbessoian T."/>
        </authorList>
    </citation>
    <scope>NUCLEOTIDE SEQUENCE</scope>
    <source>
        <strain evidence="7">HA4357-MV3</strain>
    </source>
</reference>
<dbReference type="GO" id="GO:0030288">
    <property type="term" value="C:outer membrane-bounded periplasmic space"/>
    <property type="evidence" value="ECO:0007669"/>
    <property type="project" value="TreeGrafter"/>
</dbReference>
<protein>
    <submittedName>
        <fullName evidence="7">LPS export ABC transporter periplasmic protein LptC</fullName>
    </submittedName>
</protein>
<feature type="region of interest" description="Disordered" evidence="6">
    <location>
        <begin position="1"/>
        <end position="32"/>
    </location>
</feature>
<dbReference type="Gene3D" id="2.60.450.10">
    <property type="entry name" value="Lipopolysaccharide (LPS) transport protein A like domain"/>
    <property type="match status" value="2"/>
</dbReference>
<dbReference type="Pfam" id="PF06835">
    <property type="entry name" value="LptC"/>
    <property type="match status" value="2"/>
</dbReference>
<keyword evidence="5" id="KW-0472">Membrane</keyword>
<dbReference type="InterPro" id="IPR052363">
    <property type="entry name" value="LPS_export_LptC"/>
</dbReference>
<evidence type="ECO:0000256" key="3">
    <source>
        <dbReference type="ARBA" id="ARBA00022692"/>
    </source>
</evidence>
<evidence type="ECO:0000256" key="2">
    <source>
        <dbReference type="ARBA" id="ARBA00022519"/>
    </source>
</evidence>
<evidence type="ECO:0000256" key="4">
    <source>
        <dbReference type="ARBA" id="ARBA00022989"/>
    </source>
</evidence>
<dbReference type="NCBIfam" id="TIGR04409">
    <property type="entry name" value="LptC_YrbK"/>
    <property type="match status" value="2"/>
</dbReference>
<evidence type="ECO:0000256" key="6">
    <source>
        <dbReference type="SAM" id="MobiDB-lite"/>
    </source>
</evidence>
<evidence type="ECO:0000256" key="5">
    <source>
        <dbReference type="ARBA" id="ARBA00023136"/>
    </source>
</evidence>
<dbReference type="GO" id="GO:0017089">
    <property type="term" value="F:glycolipid transfer activity"/>
    <property type="evidence" value="ECO:0007669"/>
    <property type="project" value="TreeGrafter"/>
</dbReference>
<organism evidence="7 8">
    <name type="scientific">Pelatocladus maniniholoensis HA4357-MV3</name>
    <dbReference type="NCBI Taxonomy" id="1117104"/>
    <lineage>
        <taxon>Bacteria</taxon>
        <taxon>Bacillati</taxon>
        <taxon>Cyanobacteriota</taxon>
        <taxon>Cyanophyceae</taxon>
        <taxon>Nostocales</taxon>
        <taxon>Nostocaceae</taxon>
        <taxon>Pelatocladus</taxon>
    </lineage>
</organism>
<sequence length="437" mass="48344">MKPQHKGHKGHGGNGGHGGHGGHGSNLSSLSSPSPLSSLSPCFLPSPLSLLSLPCGRPRILFLTLWLVIGLVACNGQTRTSNKSPVENISPQDADSKLTFFDVTLEQADEVGRPIWKVVAKQAKYTKEKQIGQVETPYGELYQDGKIVYQVKAEKADIEQNGKQLFLKGKIVATDPSNGVVLHGNELEWRPKEDLLIVRNQINGTHKQLKAVAKEARVKTRTQRIDFSGGVVANSQDPPLQMRTEHLIWQLKDEKLIADRPVQIDRYKNNQITDRGRGDTAEVNLKTKIARITKNAQIALLEPPLQIASNSMNWNLNTEIVTTNSPVRVFHQVENVTVTANQGELRIPQKIVYLTGNVNGVGEKRQFLKSNTATWYLDRKLIDAQGDVVYKQFDPPMTFTGEKAVGNIQTQNIVVSGGNSQGRVVTEIIPQEKLKNQ</sequence>
<proteinExistence type="predicted"/>
<dbReference type="GO" id="GO:0015221">
    <property type="term" value="F:lipopolysaccharide transmembrane transporter activity"/>
    <property type="evidence" value="ECO:0007669"/>
    <property type="project" value="InterPro"/>
</dbReference>
<dbReference type="PANTHER" id="PTHR37481:SF1">
    <property type="entry name" value="LIPOPOLYSACCHARIDE EXPORT SYSTEM PROTEIN LPTC"/>
    <property type="match status" value="1"/>
</dbReference>
<keyword evidence="4" id="KW-1133">Transmembrane helix</keyword>
<feature type="compositionally biased region" description="Basic residues" evidence="6">
    <location>
        <begin position="1"/>
        <end position="11"/>
    </location>
</feature>
<evidence type="ECO:0000313" key="8">
    <source>
        <dbReference type="Proteomes" id="UP000813215"/>
    </source>
</evidence>
<accession>A0A9E3HDJ4</accession>
<dbReference type="EMBL" id="JAHHHW010000143">
    <property type="protein sequence ID" value="MBW4434795.1"/>
    <property type="molecule type" value="Genomic_DNA"/>
</dbReference>
<comment type="caution">
    <text evidence="7">The sequence shown here is derived from an EMBL/GenBank/DDBJ whole genome shotgun (WGS) entry which is preliminary data.</text>
</comment>
<dbReference type="Proteomes" id="UP000813215">
    <property type="component" value="Unassembled WGS sequence"/>
</dbReference>
<dbReference type="InterPro" id="IPR026265">
    <property type="entry name" value="LptC"/>
</dbReference>
<keyword evidence="2" id="KW-0997">Cell inner membrane</keyword>
<name>A0A9E3HDJ4_9NOST</name>
<dbReference type="AlphaFoldDB" id="A0A9E3HDJ4"/>
<feature type="compositionally biased region" description="Gly residues" evidence="6">
    <location>
        <begin position="12"/>
        <end position="24"/>
    </location>
</feature>
<evidence type="ECO:0000256" key="1">
    <source>
        <dbReference type="ARBA" id="ARBA00022475"/>
    </source>
</evidence>
<dbReference type="PANTHER" id="PTHR37481">
    <property type="entry name" value="LIPOPOLYSACCHARIDE EXPORT SYSTEM PROTEIN LPTC"/>
    <property type="match status" value="1"/>
</dbReference>